<reference evidence="11 12" key="1">
    <citation type="submission" date="2019-02" db="EMBL/GenBank/DDBJ databases">
        <authorList>
            <person name="Fomenkov A."/>
            <person name="Dubinina G."/>
            <person name="Grabovich M."/>
            <person name="Vincze T."/>
            <person name="Roberts R.J."/>
        </authorList>
    </citation>
    <scope>NUCLEOTIDE SEQUENCE [LARGE SCALE GENOMIC DNA]</scope>
    <source>
        <strain evidence="11 12">P</strain>
    </source>
</reference>
<dbReference type="Gene3D" id="1.10.10.350">
    <property type="match status" value="1"/>
</dbReference>
<evidence type="ECO:0000256" key="1">
    <source>
        <dbReference type="ARBA" id="ARBA00004496"/>
    </source>
</evidence>
<evidence type="ECO:0000256" key="5">
    <source>
        <dbReference type="ARBA" id="ARBA00022741"/>
    </source>
</evidence>
<dbReference type="KEGG" id="sper:EW093_09845"/>
<dbReference type="GO" id="GO:0006430">
    <property type="term" value="P:lysyl-tRNA aminoacylation"/>
    <property type="evidence" value="ECO:0007669"/>
    <property type="project" value="UniProtKB-UniRule"/>
</dbReference>
<evidence type="ECO:0000256" key="2">
    <source>
        <dbReference type="ARBA" id="ARBA00005594"/>
    </source>
</evidence>
<evidence type="ECO:0000256" key="4">
    <source>
        <dbReference type="ARBA" id="ARBA00022598"/>
    </source>
</evidence>
<sequence length="527" mass="60995">MNNRPKSTHWADLTADKIIREKGDKEVYTCASGITPSGTVHVGNFREIISVDLTVRALRDMGKNVRFIYSWDDYDVFRKVPKDMPKQEEMATFLRKPIVLAPDFIDGEESYARANEKRLEKLLPEVGIFPEYIYQATKYRNSEYADQMKIALEHRDVIRRELNDSRTSDLPDDWWPVSVFCSKCDKDTTKVLDWDGEYGVHYSCDCGNDETVDMKTTPWVKLPWRIDWPMRWAYEGVDFEPAGKDHHSDGGSFDTAKLTGKEVYNHEPPVTFQYDFIAVKGRGGKMSSSAGGVISLAEVLEVYQPEVIRYLFAGTRPNSEFSISFDLDVLKIYEDYDKCERTYFSKPETDKQMKKWAKEARIYELSQVGEVPIQMPYQIQIRQLTTLLSIHENNIDSVIEALGDVEPHQIERLKRRCECAINWSRDFAPEDFKFSINKGEEELLDVNDQERKILQLLSVAVENYLGKVTEKEFGVKVYDVAREVEIETSEMFPLVYRAIIGKEKGPRLVSFLSTIGRDKLLKILSRY</sequence>
<feature type="short sequence motif" description="'KMSKS' region" evidence="10">
    <location>
        <begin position="285"/>
        <end position="289"/>
    </location>
</feature>
<dbReference type="SUPFAM" id="SSF48163">
    <property type="entry name" value="An anticodon-binding domain of class I aminoacyl-tRNA synthetases"/>
    <property type="match status" value="1"/>
</dbReference>
<keyword evidence="8 10" id="KW-0030">Aminoacyl-tRNA synthetase</keyword>
<feature type="short sequence motif" description="'HIGH' region" evidence="10">
    <location>
        <begin position="36"/>
        <end position="44"/>
    </location>
</feature>
<dbReference type="EC" id="6.1.1.6" evidence="10"/>
<dbReference type="GO" id="GO:0005737">
    <property type="term" value="C:cytoplasm"/>
    <property type="evidence" value="ECO:0007669"/>
    <property type="project" value="UniProtKB-SubCell"/>
</dbReference>
<dbReference type="InterPro" id="IPR042078">
    <property type="entry name" value="Lys-tRNA-ligase_SC_fold"/>
</dbReference>
<dbReference type="InterPro" id="IPR014729">
    <property type="entry name" value="Rossmann-like_a/b/a_fold"/>
</dbReference>
<keyword evidence="6 10" id="KW-0067">ATP-binding</keyword>
<keyword evidence="4 10" id="KW-0436">Ligase</keyword>
<evidence type="ECO:0000256" key="7">
    <source>
        <dbReference type="ARBA" id="ARBA00022917"/>
    </source>
</evidence>
<evidence type="ECO:0000313" key="11">
    <source>
        <dbReference type="EMBL" id="QEN04998.1"/>
    </source>
</evidence>
<dbReference type="Gene3D" id="3.40.50.620">
    <property type="entry name" value="HUPs"/>
    <property type="match status" value="2"/>
</dbReference>
<dbReference type="AlphaFoldDB" id="A0A5C1QCD6"/>
<dbReference type="HAMAP" id="MF_00177">
    <property type="entry name" value="Lys_tRNA_synth_class1"/>
    <property type="match status" value="1"/>
</dbReference>
<evidence type="ECO:0000256" key="8">
    <source>
        <dbReference type="ARBA" id="ARBA00023146"/>
    </source>
</evidence>
<dbReference type="PROSITE" id="PS00178">
    <property type="entry name" value="AA_TRNA_LIGASE_I"/>
    <property type="match status" value="1"/>
</dbReference>
<comment type="caution">
    <text evidence="10">Lacks conserved residue(s) required for the propagation of feature annotation.</text>
</comment>
<dbReference type="InterPro" id="IPR008925">
    <property type="entry name" value="aa_tRNA-synth_I_cd-bd_sf"/>
</dbReference>
<dbReference type="InterPro" id="IPR002904">
    <property type="entry name" value="Lys-tRNA-ligase"/>
</dbReference>
<dbReference type="GO" id="GO:0005524">
    <property type="term" value="F:ATP binding"/>
    <property type="evidence" value="ECO:0007669"/>
    <property type="project" value="UniProtKB-UniRule"/>
</dbReference>
<keyword evidence="12" id="KW-1185">Reference proteome</keyword>
<dbReference type="SUPFAM" id="SSF52374">
    <property type="entry name" value="Nucleotidylyl transferase"/>
    <property type="match status" value="1"/>
</dbReference>
<gene>
    <name evidence="10" type="primary">lysS</name>
    <name evidence="11" type="ORF">EW093_09845</name>
</gene>
<dbReference type="InterPro" id="IPR001412">
    <property type="entry name" value="aa-tRNA-synth_I_CS"/>
</dbReference>
<organism evidence="11 12">
    <name type="scientific">Thiospirochaeta perfilievii</name>
    <dbReference type="NCBI Taxonomy" id="252967"/>
    <lineage>
        <taxon>Bacteria</taxon>
        <taxon>Pseudomonadati</taxon>
        <taxon>Spirochaetota</taxon>
        <taxon>Spirochaetia</taxon>
        <taxon>Spirochaetales</taxon>
        <taxon>Spirochaetaceae</taxon>
        <taxon>Thiospirochaeta</taxon>
    </lineage>
</organism>
<keyword evidence="5 10" id="KW-0547">Nucleotide-binding</keyword>
<keyword evidence="7 10" id="KW-0648">Protein biosynthesis</keyword>
<reference evidence="11 12" key="2">
    <citation type="submission" date="2019-09" db="EMBL/GenBank/DDBJ databases">
        <title>Complete Genome Sequence and Methylome Analysis of free living Spirochaetas.</title>
        <authorList>
            <person name="Leshcheva N."/>
            <person name="Mikheeva N."/>
        </authorList>
    </citation>
    <scope>NUCLEOTIDE SEQUENCE [LARGE SCALE GENOMIC DNA]</scope>
    <source>
        <strain evidence="11 12">P</strain>
    </source>
</reference>
<accession>A0A5C1QCD6</accession>
<dbReference type="GO" id="GO:0004824">
    <property type="term" value="F:lysine-tRNA ligase activity"/>
    <property type="evidence" value="ECO:0007669"/>
    <property type="project" value="UniProtKB-UniRule"/>
</dbReference>
<evidence type="ECO:0000256" key="10">
    <source>
        <dbReference type="HAMAP-Rule" id="MF_00177"/>
    </source>
</evidence>
<protein>
    <recommendedName>
        <fullName evidence="10">Lysine--tRNA ligase</fullName>
        <ecNumber evidence="10">6.1.1.6</ecNumber>
    </recommendedName>
    <alternativeName>
        <fullName evidence="10">Lysyl-tRNA synthetase</fullName>
        <shortName evidence="10">LysRS</shortName>
    </alternativeName>
</protein>
<dbReference type="PANTHER" id="PTHR37940">
    <property type="entry name" value="LYSINE--TRNA LIGASE"/>
    <property type="match status" value="1"/>
</dbReference>
<dbReference type="Proteomes" id="UP000323824">
    <property type="component" value="Chromosome"/>
</dbReference>
<name>A0A5C1QCD6_9SPIO</name>
<dbReference type="Gene3D" id="1.10.10.770">
    <property type="match status" value="1"/>
</dbReference>
<dbReference type="GO" id="GO:0000049">
    <property type="term" value="F:tRNA binding"/>
    <property type="evidence" value="ECO:0007669"/>
    <property type="project" value="InterPro"/>
</dbReference>
<evidence type="ECO:0000256" key="9">
    <source>
        <dbReference type="ARBA" id="ARBA00048573"/>
    </source>
</evidence>
<dbReference type="InterPro" id="IPR020751">
    <property type="entry name" value="aa-tRNA-synth_I_codon-bd_sub2"/>
</dbReference>
<dbReference type="OrthoDB" id="9803151at2"/>
<dbReference type="PANTHER" id="PTHR37940:SF1">
    <property type="entry name" value="LYSINE--TRNA LIGASE"/>
    <property type="match status" value="1"/>
</dbReference>
<evidence type="ECO:0000256" key="3">
    <source>
        <dbReference type="ARBA" id="ARBA00022490"/>
    </source>
</evidence>
<comment type="similarity">
    <text evidence="2 10">Belongs to the class-I aminoacyl-tRNA synthetase family.</text>
</comment>
<dbReference type="Pfam" id="PF01921">
    <property type="entry name" value="tRNA-synt_1f"/>
    <property type="match status" value="1"/>
</dbReference>
<dbReference type="RefSeq" id="WP_149568239.1">
    <property type="nucleotide sequence ID" value="NZ_CP035807.1"/>
</dbReference>
<keyword evidence="3 10" id="KW-0963">Cytoplasm</keyword>
<comment type="catalytic activity">
    <reaction evidence="9 10">
        <text>tRNA(Lys) + L-lysine + ATP = L-lysyl-tRNA(Lys) + AMP + diphosphate</text>
        <dbReference type="Rhea" id="RHEA:20792"/>
        <dbReference type="Rhea" id="RHEA-COMP:9696"/>
        <dbReference type="Rhea" id="RHEA-COMP:9697"/>
        <dbReference type="ChEBI" id="CHEBI:30616"/>
        <dbReference type="ChEBI" id="CHEBI:32551"/>
        <dbReference type="ChEBI" id="CHEBI:33019"/>
        <dbReference type="ChEBI" id="CHEBI:78442"/>
        <dbReference type="ChEBI" id="CHEBI:78529"/>
        <dbReference type="ChEBI" id="CHEBI:456215"/>
        <dbReference type="EC" id="6.1.1.6"/>
    </reaction>
</comment>
<dbReference type="Gene3D" id="6.10.20.10">
    <property type="entry name" value="Lysine tRNA ligase, stem contact fold domain"/>
    <property type="match status" value="1"/>
</dbReference>
<proteinExistence type="inferred from homology"/>
<comment type="subcellular location">
    <subcellularLocation>
        <location evidence="1 10">Cytoplasm</location>
    </subcellularLocation>
</comment>
<evidence type="ECO:0000256" key="6">
    <source>
        <dbReference type="ARBA" id="ARBA00022840"/>
    </source>
</evidence>
<dbReference type="NCBIfam" id="TIGR00467">
    <property type="entry name" value="lysS_arch"/>
    <property type="match status" value="1"/>
</dbReference>
<evidence type="ECO:0000313" key="12">
    <source>
        <dbReference type="Proteomes" id="UP000323824"/>
    </source>
</evidence>
<dbReference type="EMBL" id="CP035807">
    <property type="protein sequence ID" value="QEN04998.1"/>
    <property type="molecule type" value="Genomic_DNA"/>
</dbReference>